<dbReference type="STRING" id="542762.A0A4S4E7T9"/>
<accession>A0A4S4E7T9</accession>
<dbReference type="InterPro" id="IPR040320">
    <property type="entry name" value="At4g37920-like"/>
</dbReference>
<dbReference type="PANTHER" id="PTHR31755:SF2">
    <property type="entry name" value="OS08G0320800 PROTEIN"/>
    <property type="match status" value="1"/>
</dbReference>
<comment type="caution">
    <text evidence="2">The sequence shown here is derived from an EMBL/GenBank/DDBJ whole genome shotgun (WGS) entry which is preliminary data.</text>
</comment>
<evidence type="ECO:0000256" key="1">
    <source>
        <dbReference type="SAM" id="Coils"/>
    </source>
</evidence>
<dbReference type="EMBL" id="SDRB02006762">
    <property type="protein sequence ID" value="THG12131.1"/>
    <property type="molecule type" value="Genomic_DNA"/>
</dbReference>
<keyword evidence="1" id="KW-0175">Coiled coil</keyword>
<dbReference type="GO" id="GO:0009941">
    <property type="term" value="C:chloroplast envelope"/>
    <property type="evidence" value="ECO:0007669"/>
    <property type="project" value="TreeGrafter"/>
</dbReference>
<protein>
    <submittedName>
        <fullName evidence="2">Uncharacterized protein</fullName>
    </submittedName>
</protein>
<name>A0A4S4E7T9_CAMSN</name>
<evidence type="ECO:0000313" key="3">
    <source>
        <dbReference type="Proteomes" id="UP000306102"/>
    </source>
</evidence>
<organism evidence="2 3">
    <name type="scientific">Camellia sinensis var. sinensis</name>
    <name type="common">China tea</name>
    <dbReference type="NCBI Taxonomy" id="542762"/>
    <lineage>
        <taxon>Eukaryota</taxon>
        <taxon>Viridiplantae</taxon>
        <taxon>Streptophyta</taxon>
        <taxon>Embryophyta</taxon>
        <taxon>Tracheophyta</taxon>
        <taxon>Spermatophyta</taxon>
        <taxon>Magnoliopsida</taxon>
        <taxon>eudicotyledons</taxon>
        <taxon>Gunneridae</taxon>
        <taxon>Pentapetalae</taxon>
        <taxon>asterids</taxon>
        <taxon>Ericales</taxon>
        <taxon>Theaceae</taxon>
        <taxon>Camellia</taxon>
    </lineage>
</organism>
<dbReference type="AlphaFoldDB" id="A0A4S4E7T9"/>
<dbReference type="Proteomes" id="UP000306102">
    <property type="component" value="Unassembled WGS sequence"/>
</dbReference>
<proteinExistence type="predicted"/>
<sequence>MNNLMGFEASSISASTPNRFLFNTTFFVYFNGDLPLTSCKIPFISSSSSQFLLSKPRTTTTSRFYAQFLNLPSVEFLGLRANSVPASQVVEQVEVEVADGVTITQFCDKIIDLFLIEKPKSKDWRKYLVFREEWKKYRDSFYNRCKSRAHAENDSQMKQKLTALARKVKKIDDEMERHSELLKEVQDNPTDVNAIVARRRKDFTEEFFRYLTILSETNDSLEDRDAVARLGAKCLSAVSAFDNTLEIVGTLDTAQAKFDDILNSPSVDVACEKIKSLAKAKQLDSSLILLINSAWAAAKESTTMKNEVKGIMHSLYKATKSSLRSIAPKEIKLLKYLLNITDPEERFSALATAFCPGDEHEAKDKDAIYTTPKELHKWIKIMLDAYHLNKEETDIREAKQMSQPVVIQRLFILKETIEEEYLEQPGTKTENDTKPEKL</sequence>
<evidence type="ECO:0000313" key="2">
    <source>
        <dbReference type="EMBL" id="THG12131.1"/>
    </source>
</evidence>
<keyword evidence="3" id="KW-1185">Reference proteome</keyword>
<dbReference type="PANTHER" id="PTHR31755">
    <property type="entry name" value="FOLATE RECEPTOR-LIKE"/>
    <property type="match status" value="1"/>
</dbReference>
<feature type="coiled-coil region" evidence="1">
    <location>
        <begin position="161"/>
        <end position="188"/>
    </location>
</feature>
<gene>
    <name evidence="2" type="ORF">TEA_013897</name>
</gene>
<reference evidence="2 3" key="1">
    <citation type="journal article" date="2018" name="Proc. Natl. Acad. Sci. U.S.A.">
        <title>Draft genome sequence of Camellia sinensis var. sinensis provides insights into the evolution of the tea genome and tea quality.</title>
        <authorList>
            <person name="Wei C."/>
            <person name="Yang H."/>
            <person name="Wang S."/>
            <person name="Zhao J."/>
            <person name="Liu C."/>
            <person name="Gao L."/>
            <person name="Xia E."/>
            <person name="Lu Y."/>
            <person name="Tai Y."/>
            <person name="She G."/>
            <person name="Sun J."/>
            <person name="Cao H."/>
            <person name="Tong W."/>
            <person name="Gao Q."/>
            <person name="Li Y."/>
            <person name="Deng W."/>
            <person name="Jiang X."/>
            <person name="Wang W."/>
            <person name="Chen Q."/>
            <person name="Zhang S."/>
            <person name="Li H."/>
            <person name="Wu J."/>
            <person name="Wang P."/>
            <person name="Li P."/>
            <person name="Shi C."/>
            <person name="Zheng F."/>
            <person name="Jian J."/>
            <person name="Huang B."/>
            <person name="Shan D."/>
            <person name="Shi M."/>
            <person name="Fang C."/>
            <person name="Yue Y."/>
            <person name="Li F."/>
            <person name="Li D."/>
            <person name="Wei S."/>
            <person name="Han B."/>
            <person name="Jiang C."/>
            <person name="Yin Y."/>
            <person name="Xia T."/>
            <person name="Zhang Z."/>
            <person name="Bennetzen J.L."/>
            <person name="Zhao S."/>
            <person name="Wan X."/>
        </authorList>
    </citation>
    <scope>NUCLEOTIDE SEQUENCE [LARGE SCALE GENOMIC DNA]</scope>
    <source>
        <strain evidence="3">cv. Shuchazao</strain>
        <tissue evidence="2">Leaf</tissue>
    </source>
</reference>
<dbReference type="GO" id="GO:0009535">
    <property type="term" value="C:chloroplast thylakoid membrane"/>
    <property type="evidence" value="ECO:0007669"/>
    <property type="project" value="TreeGrafter"/>
</dbReference>